<reference evidence="4" key="1">
    <citation type="journal article" date="2019" name="Int. J. Syst. Evol. Microbiol.">
        <title>The Global Catalogue of Microorganisms (GCM) 10K type strain sequencing project: providing services to taxonomists for standard genome sequencing and annotation.</title>
        <authorList>
            <consortium name="The Broad Institute Genomics Platform"/>
            <consortium name="The Broad Institute Genome Sequencing Center for Infectious Disease"/>
            <person name="Wu L."/>
            <person name="Ma J."/>
        </authorList>
    </citation>
    <scope>NUCLEOTIDE SEQUENCE [LARGE SCALE GENOMIC DNA]</scope>
    <source>
        <strain evidence="4">JCM 17214</strain>
    </source>
</reference>
<dbReference type="Pfam" id="PF13239">
    <property type="entry name" value="2TM"/>
    <property type="match status" value="1"/>
</dbReference>
<evidence type="ECO:0000256" key="1">
    <source>
        <dbReference type="SAM" id="Phobius"/>
    </source>
</evidence>
<comment type="caution">
    <text evidence="3">The sequence shown here is derived from an EMBL/GenBank/DDBJ whole genome shotgun (WGS) entry which is preliminary data.</text>
</comment>
<protein>
    <recommendedName>
        <fullName evidence="2">2TM domain-containing protein</fullName>
    </recommendedName>
</protein>
<sequence length="119" mass="13837">MESLPLLLAIANPKKTSTMEAATTRDPELWRLAKARAKFKSHLFTYLVVNTLLWVIWFLTDDYTGGPFGRRGFHIPWPVWPTVFWGFGVLMSGIRVYSSFGGQLSEREYERLVRQREAR</sequence>
<keyword evidence="1" id="KW-0472">Membrane</keyword>
<name>A0ABP7N831_9BACT</name>
<keyword evidence="4" id="KW-1185">Reference proteome</keyword>
<dbReference type="EMBL" id="BAABDH010000040">
    <property type="protein sequence ID" value="GAA3939632.1"/>
    <property type="molecule type" value="Genomic_DNA"/>
</dbReference>
<evidence type="ECO:0000313" key="3">
    <source>
        <dbReference type="EMBL" id="GAA3939632.1"/>
    </source>
</evidence>
<evidence type="ECO:0000259" key="2">
    <source>
        <dbReference type="Pfam" id="PF13239"/>
    </source>
</evidence>
<dbReference type="InterPro" id="IPR025698">
    <property type="entry name" value="2TM_dom"/>
</dbReference>
<proteinExistence type="predicted"/>
<evidence type="ECO:0000313" key="4">
    <source>
        <dbReference type="Proteomes" id="UP001499909"/>
    </source>
</evidence>
<dbReference type="Proteomes" id="UP001499909">
    <property type="component" value="Unassembled WGS sequence"/>
</dbReference>
<keyword evidence="1" id="KW-1133">Transmembrane helix</keyword>
<feature type="domain" description="2TM" evidence="2">
    <location>
        <begin position="34"/>
        <end position="112"/>
    </location>
</feature>
<organism evidence="3 4">
    <name type="scientific">Hymenobacter algoricola</name>
    <dbReference type="NCBI Taxonomy" id="486267"/>
    <lineage>
        <taxon>Bacteria</taxon>
        <taxon>Pseudomonadati</taxon>
        <taxon>Bacteroidota</taxon>
        <taxon>Cytophagia</taxon>
        <taxon>Cytophagales</taxon>
        <taxon>Hymenobacteraceae</taxon>
        <taxon>Hymenobacter</taxon>
    </lineage>
</organism>
<feature type="transmembrane region" description="Helical" evidence="1">
    <location>
        <begin position="79"/>
        <end position="97"/>
    </location>
</feature>
<accession>A0ABP7N831</accession>
<gene>
    <name evidence="3" type="ORF">GCM10022406_24680</name>
</gene>
<feature type="transmembrane region" description="Helical" evidence="1">
    <location>
        <begin position="43"/>
        <end position="59"/>
    </location>
</feature>
<keyword evidence="1" id="KW-0812">Transmembrane</keyword>